<dbReference type="GO" id="GO:0016746">
    <property type="term" value="F:acyltransferase activity"/>
    <property type="evidence" value="ECO:0007669"/>
    <property type="project" value="UniProtKB-KW"/>
</dbReference>
<dbReference type="Gene3D" id="3.40.630.30">
    <property type="match status" value="1"/>
</dbReference>
<feature type="domain" description="N-acetyltransferase" evidence="1">
    <location>
        <begin position="9"/>
        <end position="169"/>
    </location>
</feature>
<keyword evidence="3" id="KW-1185">Reference proteome</keyword>
<proteinExistence type="predicted"/>
<keyword evidence="2" id="KW-0808">Transferase</keyword>
<evidence type="ECO:0000313" key="2">
    <source>
        <dbReference type="EMBL" id="MFH6982859.1"/>
    </source>
</evidence>
<protein>
    <submittedName>
        <fullName evidence="2">GNAT family N-acetyltransferase</fullName>
        <ecNumber evidence="2">2.3.-.-</ecNumber>
    </submittedName>
</protein>
<dbReference type="PANTHER" id="PTHR43792">
    <property type="entry name" value="GNAT FAMILY, PUTATIVE (AFU_ORTHOLOGUE AFUA_3G00765)-RELATED-RELATED"/>
    <property type="match status" value="1"/>
</dbReference>
<organism evidence="2 3">
    <name type="scientific">Marinoscillum luteum</name>
    <dbReference type="NCBI Taxonomy" id="861051"/>
    <lineage>
        <taxon>Bacteria</taxon>
        <taxon>Pseudomonadati</taxon>
        <taxon>Bacteroidota</taxon>
        <taxon>Cytophagia</taxon>
        <taxon>Cytophagales</taxon>
        <taxon>Reichenbachiellaceae</taxon>
        <taxon>Marinoscillum</taxon>
    </lineage>
</organism>
<dbReference type="InterPro" id="IPR016181">
    <property type="entry name" value="Acyl_CoA_acyltransferase"/>
</dbReference>
<dbReference type="InterPro" id="IPR000182">
    <property type="entry name" value="GNAT_dom"/>
</dbReference>
<dbReference type="PANTHER" id="PTHR43792:SF1">
    <property type="entry name" value="N-ACETYLTRANSFERASE DOMAIN-CONTAINING PROTEIN"/>
    <property type="match status" value="1"/>
</dbReference>
<dbReference type="Proteomes" id="UP001610063">
    <property type="component" value="Unassembled WGS sequence"/>
</dbReference>
<dbReference type="Pfam" id="PF13302">
    <property type="entry name" value="Acetyltransf_3"/>
    <property type="match status" value="1"/>
</dbReference>
<dbReference type="SUPFAM" id="SSF55729">
    <property type="entry name" value="Acyl-CoA N-acyltransferases (Nat)"/>
    <property type="match status" value="1"/>
</dbReference>
<keyword evidence="2" id="KW-0012">Acyltransferase</keyword>
<gene>
    <name evidence="2" type="ORF">ACHKAR_05395</name>
</gene>
<dbReference type="RefSeq" id="WP_395416494.1">
    <property type="nucleotide sequence ID" value="NZ_JBIPKE010000013.1"/>
</dbReference>
<name>A0ABW7N5K4_9BACT</name>
<accession>A0ABW7N5K4</accession>
<evidence type="ECO:0000313" key="3">
    <source>
        <dbReference type="Proteomes" id="UP001610063"/>
    </source>
</evidence>
<dbReference type="PROSITE" id="PS51186">
    <property type="entry name" value="GNAT"/>
    <property type="match status" value="1"/>
</dbReference>
<comment type="caution">
    <text evidence="2">The sequence shown here is derived from an EMBL/GenBank/DDBJ whole genome shotgun (WGS) entry which is preliminary data.</text>
</comment>
<evidence type="ECO:0000259" key="1">
    <source>
        <dbReference type="PROSITE" id="PS51186"/>
    </source>
</evidence>
<dbReference type="EMBL" id="JBIPKE010000013">
    <property type="protein sequence ID" value="MFH6982859.1"/>
    <property type="molecule type" value="Genomic_DNA"/>
</dbReference>
<sequence length="170" mass="18844">MVILTTPRLSIEKVTQDDSAFVFELMNTPTWIQHIGDRSIKSIADATAYIETNYLTSYNENGYGLYKMVLTSTLAPIGMCGFVKRDYLDAPDIGFAVLPAYEGMGYTSEAATKILDYGLHTLNLELVLGITSLENIRSQRLLEKLGLIKQGTIQSAEIGKTLYLYSTQPS</sequence>
<dbReference type="InterPro" id="IPR051531">
    <property type="entry name" value="N-acetyltransferase"/>
</dbReference>
<dbReference type="EC" id="2.3.-.-" evidence="2"/>
<reference evidence="2 3" key="1">
    <citation type="journal article" date="2013" name="Int. J. Syst. Evol. Microbiol.">
        <title>Marinoscillum luteum sp. nov., isolated from marine sediment.</title>
        <authorList>
            <person name="Cha I.T."/>
            <person name="Park S.J."/>
            <person name="Kim S.J."/>
            <person name="Kim J.G."/>
            <person name="Jung M.Y."/>
            <person name="Shin K.S."/>
            <person name="Kwon K.K."/>
            <person name="Yang S.H."/>
            <person name="Seo Y.S."/>
            <person name="Rhee S.K."/>
        </authorList>
    </citation>
    <scope>NUCLEOTIDE SEQUENCE [LARGE SCALE GENOMIC DNA]</scope>
    <source>
        <strain evidence="2 3">KCTC 23939</strain>
    </source>
</reference>